<evidence type="ECO:0000313" key="3">
    <source>
        <dbReference type="Proteomes" id="UP000001876"/>
    </source>
</evidence>
<dbReference type="PANTHER" id="PTHR43173">
    <property type="entry name" value="ABC1 FAMILY PROTEIN"/>
    <property type="match status" value="1"/>
</dbReference>
<keyword evidence="3" id="KW-1185">Reference proteome</keyword>
<dbReference type="Proteomes" id="UP000001876">
    <property type="component" value="Unassembled WGS sequence"/>
</dbReference>
<feature type="domain" description="ABC1 atypical kinase-like" evidence="1">
    <location>
        <begin position="60"/>
        <end position="311"/>
    </location>
</feature>
<evidence type="ECO:0000313" key="2">
    <source>
        <dbReference type="EMBL" id="EEH57319.1"/>
    </source>
</evidence>
<protein>
    <submittedName>
        <fullName evidence="2">Predicted protein</fullName>
    </submittedName>
</protein>
<organism evidence="3">
    <name type="scientific">Micromonas pusilla (strain CCMP1545)</name>
    <name type="common">Picoplanktonic green alga</name>
    <dbReference type="NCBI Taxonomy" id="564608"/>
    <lineage>
        <taxon>Eukaryota</taxon>
        <taxon>Viridiplantae</taxon>
        <taxon>Chlorophyta</taxon>
        <taxon>Mamiellophyceae</taxon>
        <taxon>Mamiellales</taxon>
        <taxon>Mamiellaceae</taxon>
        <taxon>Micromonas</taxon>
    </lineage>
</organism>
<dbReference type="AlphaFoldDB" id="C1MTH7"/>
<dbReference type="OMA" id="YTVFCEL"/>
<feature type="non-terminal residue" evidence="2">
    <location>
        <position position="1"/>
    </location>
</feature>
<dbReference type="OrthoDB" id="427480at2759"/>
<dbReference type="eggNOG" id="KOG1235">
    <property type="taxonomic scope" value="Eukaryota"/>
</dbReference>
<dbReference type="KEGG" id="mpp:MICPUCDRAFT_2818"/>
<dbReference type="CDD" id="cd05121">
    <property type="entry name" value="ABC1_ADCK3-like"/>
    <property type="match status" value="1"/>
</dbReference>
<dbReference type="SUPFAM" id="SSF56112">
    <property type="entry name" value="Protein kinase-like (PK-like)"/>
    <property type="match status" value="1"/>
</dbReference>
<name>C1MTH7_MICPC</name>
<reference evidence="2 3" key="1">
    <citation type="journal article" date="2009" name="Science">
        <title>Green evolution and dynamic adaptations revealed by genomes of the marine picoeukaryotes Micromonas.</title>
        <authorList>
            <person name="Worden A.Z."/>
            <person name="Lee J.H."/>
            <person name="Mock T."/>
            <person name="Rouze P."/>
            <person name="Simmons M.P."/>
            <person name="Aerts A.L."/>
            <person name="Allen A.E."/>
            <person name="Cuvelier M.L."/>
            <person name="Derelle E."/>
            <person name="Everett M.V."/>
            <person name="Foulon E."/>
            <person name="Grimwood J."/>
            <person name="Gundlach H."/>
            <person name="Henrissat B."/>
            <person name="Napoli C."/>
            <person name="McDonald S.M."/>
            <person name="Parker M.S."/>
            <person name="Rombauts S."/>
            <person name="Salamov A."/>
            <person name="Von Dassow P."/>
            <person name="Badger J.H."/>
            <person name="Coutinho P.M."/>
            <person name="Demir E."/>
            <person name="Dubchak I."/>
            <person name="Gentemann C."/>
            <person name="Eikrem W."/>
            <person name="Gready J.E."/>
            <person name="John U."/>
            <person name="Lanier W."/>
            <person name="Lindquist E.A."/>
            <person name="Lucas S."/>
            <person name="Mayer K.F."/>
            <person name="Moreau H."/>
            <person name="Not F."/>
            <person name="Otillar R."/>
            <person name="Panaud O."/>
            <person name="Pangilinan J."/>
            <person name="Paulsen I."/>
            <person name="Piegu B."/>
            <person name="Poliakov A."/>
            <person name="Robbens S."/>
            <person name="Schmutz J."/>
            <person name="Toulza E."/>
            <person name="Wyss T."/>
            <person name="Zelensky A."/>
            <person name="Zhou K."/>
            <person name="Armbrust E.V."/>
            <person name="Bhattacharya D."/>
            <person name="Goodenough U.W."/>
            <person name="Van de Peer Y."/>
            <person name="Grigoriev I.V."/>
        </authorList>
    </citation>
    <scope>NUCLEOTIDE SEQUENCE [LARGE SCALE GENOMIC DNA]</scope>
    <source>
        <strain evidence="2 3">CCMP1545</strain>
    </source>
</reference>
<dbReference type="PANTHER" id="PTHR43173:SF12">
    <property type="entry name" value="PROTEIN KINASE SUPERFAMILY PROTEIN"/>
    <property type="match status" value="1"/>
</dbReference>
<dbReference type="Gene3D" id="1.10.510.10">
    <property type="entry name" value="Transferase(Phosphotransferase) domain 1"/>
    <property type="match status" value="1"/>
</dbReference>
<dbReference type="InterPro" id="IPR004147">
    <property type="entry name" value="ABC1_dom"/>
</dbReference>
<dbReference type="RefSeq" id="XP_003058864.1">
    <property type="nucleotide sequence ID" value="XM_003058818.1"/>
</dbReference>
<dbReference type="EMBL" id="GG663739">
    <property type="protein sequence ID" value="EEH57319.1"/>
    <property type="molecule type" value="Genomic_DNA"/>
</dbReference>
<sequence length="404" mass="45608">IKQPAARDAAWNETHAWGAREMERVICDFGGFFRKVGQIMGTAKQMMPPAYLESFARTMDANPPTPFPVVKRVVERSLGCALSERFSRFDERPLATASIAQVHAATLRDDGRDVVVKVLVADKKMMIGDVASMLHTSIALKRVGLDNGVDFPTVFRAYQSVIEHEFDFNVEARKISEFREVFETHGLSDRVATPRVVDELSGARVLVMERVRGVKVLDALNRARRRGRVPRLPSRARDGVFHTVFRAWGVMLLRHGHYHSDPHPGNLMLRRDGKLAILDWGQTQIAPASYRAHLCRLVIHMCAEDPRAIANEVRTRSQVKLERPTTEALTALCYAYFDTRPSALAEINMFDLNNSPFLRNKIVQNTEEGFFTIRTVFLLRGMMRACGVTASMVSSWERDARAAL</sequence>
<feature type="non-terminal residue" evidence="2">
    <location>
        <position position="404"/>
    </location>
</feature>
<dbReference type="GeneID" id="9683932"/>
<gene>
    <name evidence="2" type="ORF">MICPUCDRAFT_2818</name>
</gene>
<dbReference type="Pfam" id="PF03109">
    <property type="entry name" value="ABC1"/>
    <property type="match status" value="1"/>
</dbReference>
<evidence type="ECO:0000259" key="1">
    <source>
        <dbReference type="Pfam" id="PF03109"/>
    </source>
</evidence>
<accession>C1MTH7</accession>
<dbReference type="InterPro" id="IPR051130">
    <property type="entry name" value="Mito_struct-func_regulator"/>
</dbReference>
<proteinExistence type="predicted"/>
<dbReference type="InterPro" id="IPR011009">
    <property type="entry name" value="Kinase-like_dom_sf"/>
</dbReference>
<dbReference type="STRING" id="564608.C1MTH7"/>